<evidence type="ECO:0000313" key="2">
    <source>
        <dbReference type="EMBL" id="ABF53514.1"/>
    </source>
</evidence>
<dbReference type="Proteomes" id="UP000006578">
    <property type="component" value="Chromosome"/>
</dbReference>
<accession>Q1GS58</accession>
<sequence length="116" mass="12732">MLNHQAALDPILHAIADPTRRGMVEQLAKGPASVSALAGRLPMSLQAAMQHLAVLEAAEVVRSEKVGRVRTVSLNPAALHQVERWVAEQKKAWERRLDRLGDYLGESPGNERNDHG</sequence>
<dbReference type="CDD" id="cd00090">
    <property type="entry name" value="HTH_ARSR"/>
    <property type="match status" value="1"/>
</dbReference>
<dbReference type="PANTHER" id="PTHR38600">
    <property type="entry name" value="TRANSCRIPTIONAL REGULATORY PROTEIN"/>
    <property type="match status" value="1"/>
</dbReference>
<dbReference type="GO" id="GO:0003700">
    <property type="term" value="F:DNA-binding transcription factor activity"/>
    <property type="evidence" value="ECO:0007669"/>
    <property type="project" value="InterPro"/>
</dbReference>
<dbReference type="STRING" id="317655.Sala_1802"/>
<dbReference type="RefSeq" id="WP_011542092.1">
    <property type="nucleotide sequence ID" value="NC_008048.1"/>
</dbReference>
<dbReference type="eggNOG" id="COG0640">
    <property type="taxonomic scope" value="Bacteria"/>
</dbReference>
<dbReference type="InterPro" id="IPR036390">
    <property type="entry name" value="WH_DNA-bd_sf"/>
</dbReference>
<gene>
    <name evidence="2" type="ordered locus">Sala_1802</name>
</gene>
<dbReference type="AlphaFoldDB" id="Q1GS58"/>
<dbReference type="SMART" id="SM00418">
    <property type="entry name" value="HTH_ARSR"/>
    <property type="match status" value="1"/>
</dbReference>
<organism evidence="2 3">
    <name type="scientific">Sphingopyxis alaskensis (strain DSM 13593 / LMG 18877 / RB2256)</name>
    <name type="common">Sphingomonas alaskensis</name>
    <dbReference type="NCBI Taxonomy" id="317655"/>
    <lineage>
        <taxon>Bacteria</taxon>
        <taxon>Pseudomonadati</taxon>
        <taxon>Pseudomonadota</taxon>
        <taxon>Alphaproteobacteria</taxon>
        <taxon>Sphingomonadales</taxon>
        <taxon>Sphingomonadaceae</taxon>
        <taxon>Sphingopyxis</taxon>
    </lineage>
</organism>
<dbReference type="KEGG" id="sal:Sala_1802"/>
<evidence type="ECO:0000259" key="1">
    <source>
        <dbReference type="PROSITE" id="PS50987"/>
    </source>
</evidence>
<dbReference type="InterPro" id="IPR001845">
    <property type="entry name" value="HTH_ArsR_DNA-bd_dom"/>
</dbReference>
<dbReference type="SUPFAM" id="SSF46785">
    <property type="entry name" value="Winged helix' DNA-binding domain"/>
    <property type="match status" value="1"/>
</dbReference>
<keyword evidence="3" id="KW-1185">Reference proteome</keyword>
<feature type="domain" description="HTH arsR-type" evidence="1">
    <location>
        <begin position="1"/>
        <end position="94"/>
    </location>
</feature>
<dbReference type="Gene3D" id="1.10.10.10">
    <property type="entry name" value="Winged helix-like DNA-binding domain superfamily/Winged helix DNA-binding domain"/>
    <property type="match status" value="1"/>
</dbReference>
<dbReference type="PROSITE" id="PS50987">
    <property type="entry name" value="HTH_ARSR_2"/>
    <property type="match status" value="1"/>
</dbReference>
<dbReference type="NCBIfam" id="NF033788">
    <property type="entry name" value="HTH_metalloreg"/>
    <property type="match status" value="1"/>
</dbReference>
<dbReference type="HOGENOM" id="CLU_097806_0_2_5"/>
<name>Q1GS58_SPHAL</name>
<dbReference type="OrthoDB" id="7391478at2"/>
<dbReference type="PANTHER" id="PTHR38600:SF2">
    <property type="entry name" value="SLL0088 PROTEIN"/>
    <property type="match status" value="1"/>
</dbReference>
<dbReference type="Pfam" id="PF12840">
    <property type="entry name" value="HTH_20"/>
    <property type="match status" value="1"/>
</dbReference>
<protein>
    <submittedName>
        <fullName evidence="2">Transcriptional regulator, ArsR family</fullName>
    </submittedName>
</protein>
<dbReference type="EMBL" id="CP000356">
    <property type="protein sequence ID" value="ABF53514.1"/>
    <property type="molecule type" value="Genomic_DNA"/>
</dbReference>
<proteinExistence type="predicted"/>
<reference evidence="2 3" key="1">
    <citation type="journal article" date="2009" name="Proc. Natl. Acad. Sci. U.S.A.">
        <title>The genomic basis of trophic strategy in marine bacteria.</title>
        <authorList>
            <person name="Lauro F.M."/>
            <person name="McDougald D."/>
            <person name="Thomas T."/>
            <person name="Williams T.J."/>
            <person name="Egan S."/>
            <person name="Rice S."/>
            <person name="DeMaere M.Z."/>
            <person name="Ting L."/>
            <person name="Ertan H."/>
            <person name="Johnson J."/>
            <person name="Ferriera S."/>
            <person name="Lapidus A."/>
            <person name="Anderson I."/>
            <person name="Kyrpides N."/>
            <person name="Munk A.C."/>
            <person name="Detter C."/>
            <person name="Han C.S."/>
            <person name="Brown M.V."/>
            <person name="Robb F.T."/>
            <person name="Kjelleberg S."/>
            <person name="Cavicchioli R."/>
        </authorList>
    </citation>
    <scope>NUCLEOTIDE SEQUENCE [LARGE SCALE GENOMIC DNA]</scope>
    <source>
        <strain evidence="3">DSM 13593 / LMG 18877 / RB2256</strain>
    </source>
</reference>
<evidence type="ECO:0000313" key="3">
    <source>
        <dbReference type="Proteomes" id="UP000006578"/>
    </source>
</evidence>
<dbReference type="InterPro" id="IPR036388">
    <property type="entry name" value="WH-like_DNA-bd_sf"/>
</dbReference>
<dbReference type="InterPro" id="IPR011991">
    <property type="entry name" value="ArsR-like_HTH"/>
</dbReference>